<name>A0A3N0EI03_9ACTN</name>
<evidence type="ECO:0000259" key="10">
    <source>
        <dbReference type="Pfam" id="PF02771"/>
    </source>
</evidence>
<accession>A0A3N0EI03</accession>
<dbReference type="InterPro" id="IPR009100">
    <property type="entry name" value="AcylCoA_DH/oxidase_NM_dom_sf"/>
</dbReference>
<dbReference type="CDD" id="cd00567">
    <property type="entry name" value="ACAD"/>
    <property type="match status" value="1"/>
</dbReference>
<dbReference type="Gene3D" id="2.40.110.10">
    <property type="entry name" value="Butyryl-CoA Dehydrogenase, subunit A, domain 2"/>
    <property type="match status" value="1"/>
</dbReference>
<comment type="similarity">
    <text evidence="2 7">Belongs to the acyl-CoA dehydrogenase family.</text>
</comment>
<dbReference type="PANTHER" id="PTHR48083:SF2">
    <property type="entry name" value="MEDIUM-CHAIN SPECIFIC ACYL-COA DEHYDROGENASE, MITOCHONDRIAL"/>
    <property type="match status" value="1"/>
</dbReference>
<dbReference type="InterPro" id="IPR036250">
    <property type="entry name" value="AcylCo_DH-like_C"/>
</dbReference>
<dbReference type="InterPro" id="IPR037069">
    <property type="entry name" value="AcylCoA_DH/ox_N_sf"/>
</dbReference>
<evidence type="ECO:0000313" key="11">
    <source>
        <dbReference type="EMBL" id="RNL87515.1"/>
    </source>
</evidence>
<dbReference type="InterPro" id="IPR013786">
    <property type="entry name" value="AcylCoA_DH/ox_N"/>
</dbReference>
<dbReference type="GO" id="GO:0003995">
    <property type="term" value="F:acyl-CoA dehydrogenase activity"/>
    <property type="evidence" value="ECO:0007669"/>
    <property type="project" value="InterPro"/>
</dbReference>
<organism evidence="11 12">
    <name type="scientific">Halostreptopolyspora alba</name>
    <dbReference type="NCBI Taxonomy" id="2487137"/>
    <lineage>
        <taxon>Bacteria</taxon>
        <taxon>Bacillati</taxon>
        <taxon>Actinomycetota</taxon>
        <taxon>Actinomycetes</taxon>
        <taxon>Streptosporangiales</taxon>
        <taxon>Nocardiopsidaceae</taxon>
        <taxon>Halostreptopolyspora</taxon>
    </lineage>
</organism>
<dbReference type="Gene3D" id="1.20.140.10">
    <property type="entry name" value="Butyryl-CoA Dehydrogenase, subunit A, domain 3"/>
    <property type="match status" value="1"/>
</dbReference>
<evidence type="ECO:0000256" key="1">
    <source>
        <dbReference type="ARBA" id="ARBA00001974"/>
    </source>
</evidence>
<dbReference type="GO" id="GO:0005737">
    <property type="term" value="C:cytoplasm"/>
    <property type="evidence" value="ECO:0007669"/>
    <property type="project" value="TreeGrafter"/>
</dbReference>
<dbReference type="PROSITE" id="PS00072">
    <property type="entry name" value="ACYL_COA_DH_1"/>
    <property type="match status" value="1"/>
</dbReference>
<dbReference type="GO" id="GO:0050660">
    <property type="term" value="F:flavin adenine dinucleotide binding"/>
    <property type="evidence" value="ECO:0007669"/>
    <property type="project" value="InterPro"/>
</dbReference>
<evidence type="ECO:0000256" key="4">
    <source>
        <dbReference type="ARBA" id="ARBA00022630"/>
    </source>
</evidence>
<dbReference type="SUPFAM" id="SSF56645">
    <property type="entry name" value="Acyl-CoA dehydrogenase NM domain-like"/>
    <property type="match status" value="1"/>
</dbReference>
<comment type="caution">
    <text evidence="11">The sequence shown here is derived from an EMBL/GenBank/DDBJ whole genome shotgun (WGS) entry which is preliminary data.</text>
</comment>
<dbReference type="Proteomes" id="UP000269198">
    <property type="component" value="Unassembled WGS sequence"/>
</dbReference>
<dbReference type="AlphaFoldDB" id="A0A3N0EI03"/>
<dbReference type="Pfam" id="PF00441">
    <property type="entry name" value="Acyl-CoA_dh_1"/>
    <property type="match status" value="1"/>
</dbReference>
<feature type="domain" description="Acyl-CoA dehydrogenase/oxidase C-terminal" evidence="8">
    <location>
        <begin position="253"/>
        <end position="402"/>
    </location>
</feature>
<gene>
    <name evidence="11" type="ORF">EFW17_01495</name>
</gene>
<evidence type="ECO:0000256" key="5">
    <source>
        <dbReference type="ARBA" id="ARBA00022827"/>
    </source>
</evidence>
<reference evidence="11 12" key="1">
    <citation type="submission" date="2018-11" db="EMBL/GenBank/DDBJ databases">
        <title>The genome draft of YIM 96095.</title>
        <authorList>
            <person name="Tang S.-K."/>
            <person name="Chunyu W.-X."/>
            <person name="Feng Y.-Z."/>
        </authorList>
    </citation>
    <scope>NUCLEOTIDE SEQUENCE [LARGE SCALE GENOMIC DNA]</scope>
    <source>
        <strain evidence="11 12">YIM 96095</strain>
    </source>
</reference>
<dbReference type="OrthoDB" id="5241155at2"/>
<dbReference type="InterPro" id="IPR046373">
    <property type="entry name" value="Acyl-CoA_Oxase/DH_mid-dom_sf"/>
</dbReference>
<keyword evidence="4 7" id="KW-0285">Flavoprotein</keyword>
<dbReference type="PANTHER" id="PTHR48083">
    <property type="entry name" value="MEDIUM-CHAIN SPECIFIC ACYL-COA DEHYDROGENASE, MITOCHONDRIAL-RELATED"/>
    <property type="match status" value="1"/>
</dbReference>
<dbReference type="Pfam" id="PF02771">
    <property type="entry name" value="Acyl-CoA_dh_N"/>
    <property type="match status" value="1"/>
</dbReference>
<dbReference type="GO" id="GO:0033539">
    <property type="term" value="P:fatty acid beta-oxidation using acyl-CoA dehydrogenase"/>
    <property type="evidence" value="ECO:0007669"/>
    <property type="project" value="TreeGrafter"/>
</dbReference>
<dbReference type="RefSeq" id="WP_123199380.1">
    <property type="nucleotide sequence ID" value="NZ_RJMB01000001.1"/>
</dbReference>
<comment type="cofactor">
    <cofactor evidence="1 7">
        <name>FAD</name>
        <dbReference type="ChEBI" id="CHEBI:57692"/>
    </cofactor>
</comment>
<dbReference type="EMBL" id="RJMB01000001">
    <property type="protein sequence ID" value="RNL87515.1"/>
    <property type="molecule type" value="Genomic_DNA"/>
</dbReference>
<keyword evidence="12" id="KW-1185">Reference proteome</keyword>
<dbReference type="SUPFAM" id="SSF47203">
    <property type="entry name" value="Acyl-CoA dehydrogenase C-terminal domain-like"/>
    <property type="match status" value="1"/>
</dbReference>
<evidence type="ECO:0000256" key="2">
    <source>
        <dbReference type="ARBA" id="ARBA00009347"/>
    </source>
</evidence>
<dbReference type="Pfam" id="PF02770">
    <property type="entry name" value="Acyl-CoA_dh_M"/>
    <property type="match status" value="1"/>
</dbReference>
<evidence type="ECO:0000259" key="9">
    <source>
        <dbReference type="Pfam" id="PF02770"/>
    </source>
</evidence>
<proteinExistence type="inferred from homology"/>
<dbReference type="Gene3D" id="1.10.540.10">
    <property type="entry name" value="Acyl-CoA dehydrogenase/oxidase, N-terminal domain"/>
    <property type="match status" value="1"/>
</dbReference>
<dbReference type="InterPro" id="IPR006089">
    <property type="entry name" value="Acyl-CoA_DH_CS"/>
</dbReference>
<evidence type="ECO:0000259" key="8">
    <source>
        <dbReference type="Pfam" id="PF00441"/>
    </source>
</evidence>
<sequence length="411" mass="44252">MTARSEASSSRRGSEYHLSPDDGVLDLPLLDDHHRTTAHAIQEWVFDNSDLWEDPEDRRSPVTTGKEIRRALGAARWFEFLHPGSEGDRTRGDARSLCLIRRHLAYAEDLADFSFSIQALAAAPLVRYGTVEQRNRWLPGMSRGDSSGTLALSEPSAGSDLSAVELRATPVDGGYALTGRKAWIAGGDSADVHSVLARTGEGPGPLGLSLLLVPSDTPGLTVEPVGSIAPRSFSHLRFDGCFVPARNVIGRPGQGYSIAMEILERFRMTVGAAALGFGRRAANAAAARARGRNLGSGYLADLGTVRSVLAEMEVKLNAASLLVTRAAWDLDHERRGFAESSSIAKLYATESAQEVADATVQIFGAAGVEAGSLPERLYRQVRSLRIYEGTSEIQRSIIADSALGRAARRER</sequence>
<evidence type="ECO:0000313" key="12">
    <source>
        <dbReference type="Proteomes" id="UP000269198"/>
    </source>
</evidence>
<keyword evidence="6 7" id="KW-0560">Oxidoreductase</keyword>
<protein>
    <recommendedName>
        <fullName evidence="3">Medium-chain specific acyl-CoA dehydrogenase, mitochondrial</fullName>
    </recommendedName>
</protein>
<dbReference type="InterPro" id="IPR050741">
    <property type="entry name" value="Acyl-CoA_dehydrogenase"/>
</dbReference>
<keyword evidence="5 7" id="KW-0274">FAD</keyword>
<feature type="domain" description="Acyl-CoA dehydrogenase/oxidase N-terminal" evidence="10">
    <location>
        <begin position="63"/>
        <end position="145"/>
    </location>
</feature>
<feature type="domain" description="Acyl-CoA oxidase/dehydrogenase middle" evidence="9">
    <location>
        <begin position="150"/>
        <end position="240"/>
    </location>
</feature>
<evidence type="ECO:0000256" key="6">
    <source>
        <dbReference type="ARBA" id="ARBA00023002"/>
    </source>
</evidence>
<evidence type="ECO:0000256" key="7">
    <source>
        <dbReference type="RuleBase" id="RU362125"/>
    </source>
</evidence>
<evidence type="ECO:0000256" key="3">
    <source>
        <dbReference type="ARBA" id="ARBA00019125"/>
    </source>
</evidence>
<dbReference type="InterPro" id="IPR006091">
    <property type="entry name" value="Acyl-CoA_Oxase/DH_mid-dom"/>
</dbReference>
<dbReference type="InterPro" id="IPR009075">
    <property type="entry name" value="AcylCo_DH/oxidase_C"/>
</dbReference>